<dbReference type="Gene3D" id="3.40.50.1010">
    <property type="entry name" value="5'-nuclease"/>
    <property type="match status" value="1"/>
</dbReference>
<evidence type="ECO:0000313" key="9">
    <source>
        <dbReference type="Proteomes" id="UP001189429"/>
    </source>
</evidence>
<evidence type="ECO:0000256" key="1">
    <source>
        <dbReference type="ARBA" id="ARBA00004604"/>
    </source>
</evidence>
<dbReference type="SUPFAM" id="SSF88723">
    <property type="entry name" value="PIN domain-like"/>
    <property type="match status" value="1"/>
</dbReference>
<feature type="compositionally biased region" description="Basic residues" evidence="6">
    <location>
        <begin position="1"/>
        <end position="21"/>
    </location>
</feature>
<dbReference type="SMART" id="SM00670">
    <property type="entry name" value="PINc"/>
    <property type="match status" value="1"/>
</dbReference>
<feature type="domain" description="PIN" evidence="7">
    <location>
        <begin position="68"/>
        <end position="167"/>
    </location>
</feature>
<evidence type="ECO:0000259" key="7">
    <source>
        <dbReference type="SMART" id="SM00670"/>
    </source>
</evidence>
<evidence type="ECO:0000256" key="6">
    <source>
        <dbReference type="SAM" id="MobiDB-lite"/>
    </source>
</evidence>
<protein>
    <recommendedName>
        <fullName evidence="7">PIN domain-containing protein</fullName>
    </recommendedName>
</protein>
<reference evidence="8" key="1">
    <citation type="submission" date="2023-10" db="EMBL/GenBank/DDBJ databases">
        <authorList>
            <person name="Chen Y."/>
            <person name="Shah S."/>
            <person name="Dougan E. K."/>
            <person name="Thang M."/>
            <person name="Chan C."/>
        </authorList>
    </citation>
    <scope>NUCLEOTIDE SEQUENCE [LARGE SCALE GENOMIC DNA]</scope>
</reference>
<name>A0ABN9RUP7_9DINO</name>
<comment type="subcellular location">
    <subcellularLocation>
        <location evidence="1">Nucleus</location>
        <location evidence="1">Nucleolus</location>
    </subcellularLocation>
</comment>
<proteinExistence type="inferred from homology"/>
<comment type="similarity">
    <text evidence="5">Belongs to the UTP23/FCF1 family. FCF1 subfamily.</text>
</comment>
<sequence length="207" mass="23796">MGAKTKKKTRKFQVTQAKKRISPNDARLKQAPVKKVKKDKLKEPQVREVAKANSSLFFQYNTNLRPPYQLLLDTNFLRMSIQMKLDVLKASMDCLLAKCIPCLTDCVMGELEKMGRRHRLALRLAKDPRFTRLTCQHKGTYADDCLCDRVVQHKCYIVCTNDKDLKRRIRKVPGIPIMSVARGGYKIERIPDHIASVPLKSNRGIDK</sequence>
<dbReference type="InterPro" id="IPR029060">
    <property type="entry name" value="PIN-like_dom_sf"/>
</dbReference>
<gene>
    <name evidence="8" type="ORF">PCOR1329_LOCUS23914</name>
</gene>
<dbReference type="EMBL" id="CAUYUJ010008158">
    <property type="protein sequence ID" value="CAK0823063.1"/>
    <property type="molecule type" value="Genomic_DNA"/>
</dbReference>
<evidence type="ECO:0000256" key="4">
    <source>
        <dbReference type="ARBA" id="ARBA00023242"/>
    </source>
</evidence>
<keyword evidence="4" id="KW-0539">Nucleus</keyword>
<dbReference type="CDD" id="cd09864">
    <property type="entry name" value="PIN_Fcf1-like"/>
    <property type="match status" value="1"/>
</dbReference>
<dbReference type="Proteomes" id="UP001189429">
    <property type="component" value="Unassembled WGS sequence"/>
</dbReference>
<organism evidence="8 9">
    <name type="scientific">Prorocentrum cordatum</name>
    <dbReference type="NCBI Taxonomy" id="2364126"/>
    <lineage>
        <taxon>Eukaryota</taxon>
        <taxon>Sar</taxon>
        <taxon>Alveolata</taxon>
        <taxon>Dinophyceae</taxon>
        <taxon>Prorocentrales</taxon>
        <taxon>Prorocentraceae</taxon>
        <taxon>Prorocentrum</taxon>
    </lineage>
</organism>
<evidence type="ECO:0000313" key="8">
    <source>
        <dbReference type="EMBL" id="CAK0823063.1"/>
    </source>
</evidence>
<evidence type="ECO:0000256" key="2">
    <source>
        <dbReference type="ARBA" id="ARBA00022517"/>
    </source>
</evidence>
<evidence type="ECO:0000256" key="5">
    <source>
        <dbReference type="ARBA" id="ARBA00024026"/>
    </source>
</evidence>
<keyword evidence="2" id="KW-0690">Ribosome biogenesis</keyword>
<keyword evidence="3" id="KW-0698">rRNA processing</keyword>
<dbReference type="InterPro" id="IPR037503">
    <property type="entry name" value="Fcf1_PIN"/>
</dbReference>
<dbReference type="PANTHER" id="PTHR12416">
    <property type="entry name" value="RRNA-PROCESSING PROTEIN UTP23 HOMOLOG"/>
    <property type="match status" value="1"/>
</dbReference>
<comment type="caution">
    <text evidence="8">The sequence shown here is derived from an EMBL/GenBank/DDBJ whole genome shotgun (WGS) entry which is preliminary data.</text>
</comment>
<dbReference type="Pfam" id="PF04900">
    <property type="entry name" value="Fcf1"/>
    <property type="match status" value="1"/>
</dbReference>
<keyword evidence="9" id="KW-1185">Reference proteome</keyword>
<accession>A0ABN9RUP7</accession>
<feature type="region of interest" description="Disordered" evidence="6">
    <location>
        <begin position="1"/>
        <end position="40"/>
    </location>
</feature>
<dbReference type="InterPro" id="IPR002716">
    <property type="entry name" value="PIN_dom"/>
</dbReference>
<evidence type="ECO:0000256" key="3">
    <source>
        <dbReference type="ARBA" id="ARBA00022552"/>
    </source>
</evidence>
<dbReference type="InterPro" id="IPR006984">
    <property type="entry name" value="Fcf1/UTP23"/>
</dbReference>